<dbReference type="Pfam" id="PF10551">
    <property type="entry name" value="MULE"/>
    <property type="match status" value="1"/>
</dbReference>
<protein>
    <recommendedName>
        <fullName evidence="1">MULE transposase domain-containing protein</fullName>
    </recommendedName>
</protein>
<reference evidence="2" key="1">
    <citation type="submission" date="2022-07" db="EMBL/GenBank/DDBJ databases">
        <authorList>
            <person name="Macas J."/>
            <person name="Novak P."/>
            <person name="Neumann P."/>
        </authorList>
    </citation>
    <scope>NUCLEOTIDE SEQUENCE</scope>
</reference>
<dbReference type="PANTHER" id="PTHR31973:SF187">
    <property type="entry name" value="MUTATOR TRANSPOSASE MUDRA PROTEIN"/>
    <property type="match status" value="1"/>
</dbReference>
<accession>A0A9P0ZWC8</accession>
<dbReference type="Proteomes" id="UP001152484">
    <property type="component" value="Unassembled WGS sequence"/>
</dbReference>
<dbReference type="OrthoDB" id="1302066at2759"/>
<dbReference type="EMBL" id="CAMAPE010000073">
    <property type="protein sequence ID" value="CAH9117438.1"/>
    <property type="molecule type" value="Genomic_DNA"/>
</dbReference>
<name>A0A9P0ZWC8_CUSEU</name>
<dbReference type="AlphaFoldDB" id="A0A9P0ZWC8"/>
<organism evidence="2 3">
    <name type="scientific">Cuscuta europaea</name>
    <name type="common">European dodder</name>
    <dbReference type="NCBI Taxonomy" id="41803"/>
    <lineage>
        <taxon>Eukaryota</taxon>
        <taxon>Viridiplantae</taxon>
        <taxon>Streptophyta</taxon>
        <taxon>Embryophyta</taxon>
        <taxon>Tracheophyta</taxon>
        <taxon>Spermatophyta</taxon>
        <taxon>Magnoliopsida</taxon>
        <taxon>eudicotyledons</taxon>
        <taxon>Gunneridae</taxon>
        <taxon>Pentapetalae</taxon>
        <taxon>asterids</taxon>
        <taxon>lamiids</taxon>
        <taxon>Solanales</taxon>
        <taxon>Convolvulaceae</taxon>
        <taxon>Cuscuteae</taxon>
        <taxon>Cuscuta</taxon>
        <taxon>Cuscuta subgen. Cuscuta</taxon>
    </lineage>
</organism>
<dbReference type="InterPro" id="IPR018289">
    <property type="entry name" value="MULE_transposase_dom"/>
</dbReference>
<comment type="caution">
    <text evidence="2">The sequence shown here is derived from an EMBL/GenBank/DDBJ whole genome shotgun (WGS) entry which is preliminary data.</text>
</comment>
<evidence type="ECO:0000313" key="2">
    <source>
        <dbReference type="EMBL" id="CAH9117438.1"/>
    </source>
</evidence>
<sequence>MLKGEILSAVGRDANNEMYPIPWAVVEIENTDSWRCFLDLLKVDIQINNSFHWTLITDQQKGLVNVIKELFPNSEHRNCCRHIHANWSKKHRG</sequence>
<gene>
    <name evidence="2" type="ORF">CEURO_LOCUS21559</name>
</gene>
<evidence type="ECO:0000313" key="3">
    <source>
        <dbReference type="Proteomes" id="UP001152484"/>
    </source>
</evidence>
<feature type="domain" description="MULE transposase" evidence="1">
    <location>
        <begin position="3"/>
        <end position="86"/>
    </location>
</feature>
<dbReference type="PANTHER" id="PTHR31973">
    <property type="entry name" value="POLYPROTEIN, PUTATIVE-RELATED"/>
    <property type="match status" value="1"/>
</dbReference>
<evidence type="ECO:0000259" key="1">
    <source>
        <dbReference type="Pfam" id="PF10551"/>
    </source>
</evidence>
<proteinExistence type="predicted"/>
<keyword evidence="3" id="KW-1185">Reference proteome</keyword>